<dbReference type="EMBL" id="FNTV01000001">
    <property type="protein sequence ID" value="SED88842.1"/>
    <property type="molecule type" value="Genomic_DNA"/>
</dbReference>
<feature type="region of interest" description="Disordered" evidence="1">
    <location>
        <begin position="155"/>
        <end position="187"/>
    </location>
</feature>
<sequence length="248" mass="24645">MQPSLSHRLASITLAAAILGAGGIALADPASAAIACPPGFIASVAGNGAEFCVVYNGAGVGGGGGGTVGGGSDNTVAQPGVVQPPAPQQPAVQPPAYVPPAPVALYVPPAVPVAPQAPAYVPPAPVAQHIAPDQQYVAPEPVAEAPVVEAPEPVTDAAPAAPKPETKPSLTPSTTKASPTQTPTPAAGAQHEINMIHDDEVEEVAVVEGESWGIGWSLVWSAVGLLVVAVAGGVFYWIKKRKAALQAM</sequence>
<evidence type="ECO:0000256" key="2">
    <source>
        <dbReference type="SAM" id="Phobius"/>
    </source>
</evidence>
<keyword evidence="3" id="KW-0732">Signal</keyword>
<dbReference type="Proteomes" id="UP000182725">
    <property type="component" value="Unassembled WGS sequence"/>
</dbReference>
<accession>A0A1H5ECK6</accession>
<feature type="compositionally biased region" description="Polar residues" evidence="1">
    <location>
        <begin position="169"/>
        <end position="184"/>
    </location>
</feature>
<keyword evidence="2" id="KW-1133">Transmembrane helix</keyword>
<organism evidence="4 5">
    <name type="scientific">Arthrobacter alpinus</name>
    <dbReference type="NCBI Taxonomy" id="656366"/>
    <lineage>
        <taxon>Bacteria</taxon>
        <taxon>Bacillati</taxon>
        <taxon>Actinomycetota</taxon>
        <taxon>Actinomycetes</taxon>
        <taxon>Micrococcales</taxon>
        <taxon>Micrococcaceae</taxon>
        <taxon>Arthrobacter</taxon>
    </lineage>
</organism>
<name>A0A1H5ECK6_9MICC</name>
<evidence type="ECO:0000256" key="1">
    <source>
        <dbReference type="SAM" id="MobiDB-lite"/>
    </source>
</evidence>
<evidence type="ECO:0000313" key="4">
    <source>
        <dbReference type="EMBL" id="SED88842.1"/>
    </source>
</evidence>
<feature type="signal peptide" evidence="3">
    <location>
        <begin position="1"/>
        <end position="27"/>
    </location>
</feature>
<evidence type="ECO:0000313" key="5">
    <source>
        <dbReference type="Proteomes" id="UP000182725"/>
    </source>
</evidence>
<evidence type="ECO:0000256" key="3">
    <source>
        <dbReference type="SAM" id="SignalP"/>
    </source>
</evidence>
<keyword evidence="2" id="KW-0472">Membrane</keyword>
<feature type="transmembrane region" description="Helical" evidence="2">
    <location>
        <begin position="218"/>
        <end position="238"/>
    </location>
</feature>
<keyword evidence="2" id="KW-0812">Transmembrane</keyword>
<dbReference type="RefSeq" id="WP_139244169.1">
    <property type="nucleotide sequence ID" value="NZ_FNTV01000001.1"/>
</dbReference>
<dbReference type="AlphaFoldDB" id="A0A1H5ECK6"/>
<gene>
    <name evidence="4" type="ORF">SAMN04489740_0210</name>
</gene>
<reference evidence="4 5" key="1">
    <citation type="submission" date="2016-10" db="EMBL/GenBank/DDBJ databases">
        <authorList>
            <person name="de Groot N.N."/>
        </authorList>
    </citation>
    <scope>NUCLEOTIDE SEQUENCE [LARGE SCALE GENOMIC DNA]</scope>
    <source>
        <strain evidence="4 5">DSM 22274</strain>
    </source>
</reference>
<protein>
    <submittedName>
        <fullName evidence="4">Uncharacterized protein</fullName>
    </submittedName>
</protein>
<proteinExistence type="predicted"/>
<feature type="chain" id="PRO_5010238332" evidence="3">
    <location>
        <begin position="28"/>
        <end position="248"/>
    </location>
</feature>